<comment type="similarity">
    <text evidence="2">Belongs to the UPF0718 family.</text>
</comment>
<dbReference type="AlphaFoldDB" id="A0A1M5FIJ4"/>
<dbReference type="PANTHER" id="PTHR42775:SF1">
    <property type="entry name" value="PERMEASE RV2963-RELATED"/>
    <property type="match status" value="1"/>
</dbReference>
<keyword evidence="3" id="KW-1003">Cell membrane</keyword>
<dbReference type="InterPro" id="IPR053166">
    <property type="entry name" value="UPF0718_permease"/>
</dbReference>
<evidence type="ECO:0008006" key="10">
    <source>
        <dbReference type="Google" id="ProtNLM"/>
    </source>
</evidence>
<name>A0A1M5FIJ4_9THEO</name>
<evidence type="ECO:0000256" key="3">
    <source>
        <dbReference type="ARBA" id="ARBA00022475"/>
    </source>
</evidence>
<keyword evidence="4 7" id="KW-0812">Transmembrane</keyword>
<dbReference type="PANTHER" id="PTHR42775">
    <property type="entry name" value="PERMEASE RV2963-RELATED"/>
    <property type="match status" value="1"/>
</dbReference>
<evidence type="ECO:0000256" key="4">
    <source>
        <dbReference type="ARBA" id="ARBA00022692"/>
    </source>
</evidence>
<gene>
    <name evidence="8" type="ORF">SAMN02746089_02762</name>
</gene>
<evidence type="ECO:0000256" key="7">
    <source>
        <dbReference type="SAM" id="Phobius"/>
    </source>
</evidence>
<feature type="transmembrane region" description="Helical" evidence="7">
    <location>
        <begin position="229"/>
        <end position="254"/>
    </location>
</feature>
<keyword evidence="9" id="KW-1185">Reference proteome</keyword>
<dbReference type="InterPro" id="IPR005524">
    <property type="entry name" value="DUF318"/>
</dbReference>
<evidence type="ECO:0000256" key="6">
    <source>
        <dbReference type="ARBA" id="ARBA00023136"/>
    </source>
</evidence>
<organism evidence="8 9">
    <name type="scientific">Caldanaerobius fijiensis DSM 17918</name>
    <dbReference type="NCBI Taxonomy" id="1121256"/>
    <lineage>
        <taxon>Bacteria</taxon>
        <taxon>Bacillati</taxon>
        <taxon>Bacillota</taxon>
        <taxon>Clostridia</taxon>
        <taxon>Thermoanaerobacterales</taxon>
        <taxon>Thermoanaerobacteraceae</taxon>
        <taxon>Caldanaerobius</taxon>
    </lineage>
</organism>
<evidence type="ECO:0000256" key="1">
    <source>
        <dbReference type="ARBA" id="ARBA00004651"/>
    </source>
</evidence>
<evidence type="ECO:0000313" key="8">
    <source>
        <dbReference type="EMBL" id="SHF91325.1"/>
    </source>
</evidence>
<feature type="transmembrane region" description="Helical" evidence="7">
    <location>
        <begin position="134"/>
        <end position="156"/>
    </location>
</feature>
<feature type="transmembrane region" description="Helical" evidence="7">
    <location>
        <begin position="260"/>
        <end position="280"/>
    </location>
</feature>
<keyword evidence="6 7" id="KW-0472">Membrane</keyword>
<sequence>MIQSLADYIVYKLMNIEPHTKAGSALNFFIYDTIKIFLLLAILIYTISFIRSYLPPEKVKKILSREHEFLGNILAALLGIVTPFCSCSAVPLFIGFIEAGVPLGVTFSFLVASPVINEVAATMLFALFGFKIAFIYILSGLIIAIISGFIIGRLHLEHLVEDYVYNIHVGQTEVASMNLRARHDFAFNSMKDIVKRVWLFILLGVAIGALIHGYAPLDFMSKIAGKNNLLAVPLATIIGIPLYSNAAGTIPIVHALTEKGVSIGTALSFMMSITALSVPEMIILRKVIKPKLIAIFIGIVGIAIMFTGYLFNIII</sequence>
<proteinExistence type="inferred from homology"/>
<evidence type="ECO:0000313" key="9">
    <source>
        <dbReference type="Proteomes" id="UP000184088"/>
    </source>
</evidence>
<reference evidence="8 9" key="1">
    <citation type="submission" date="2016-11" db="EMBL/GenBank/DDBJ databases">
        <authorList>
            <person name="Jaros S."/>
            <person name="Januszkiewicz K."/>
            <person name="Wedrychowicz H."/>
        </authorList>
    </citation>
    <scope>NUCLEOTIDE SEQUENCE [LARGE SCALE GENOMIC DNA]</scope>
    <source>
        <strain evidence="8 9">DSM 17918</strain>
    </source>
</reference>
<dbReference type="GO" id="GO:0005886">
    <property type="term" value="C:plasma membrane"/>
    <property type="evidence" value="ECO:0007669"/>
    <property type="project" value="UniProtKB-SubCell"/>
</dbReference>
<protein>
    <recommendedName>
        <fullName evidence="10">Permease</fullName>
    </recommendedName>
</protein>
<feature type="transmembrane region" description="Helical" evidence="7">
    <location>
        <begin position="292"/>
        <end position="314"/>
    </location>
</feature>
<evidence type="ECO:0000256" key="2">
    <source>
        <dbReference type="ARBA" id="ARBA00006386"/>
    </source>
</evidence>
<accession>A0A1M5FIJ4</accession>
<dbReference type="RefSeq" id="WP_073346604.1">
    <property type="nucleotide sequence ID" value="NZ_FQVH01000066.1"/>
</dbReference>
<dbReference type="OrthoDB" id="9777774at2"/>
<dbReference type="Pfam" id="PF03773">
    <property type="entry name" value="ArsP_1"/>
    <property type="match status" value="1"/>
</dbReference>
<dbReference type="EMBL" id="FQVH01000066">
    <property type="protein sequence ID" value="SHF91325.1"/>
    <property type="molecule type" value="Genomic_DNA"/>
</dbReference>
<comment type="subcellular location">
    <subcellularLocation>
        <location evidence="1">Cell membrane</location>
        <topology evidence="1">Multi-pass membrane protein</topology>
    </subcellularLocation>
</comment>
<feature type="transmembrane region" description="Helical" evidence="7">
    <location>
        <begin position="69"/>
        <end position="97"/>
    </location>
</feature>
<evidence type="ECO:0000256" key="5">
    <source>
        <dbReference type="ARBA" id="ARBA00022989"/>
    </source>
</evidence>
<feature type="transmembrane region" description="Helical" evidence="7">
    <location>
        <begin position="28"/>
        <end position="48"/>
    </location>
</feature>
<keyword evidence="5 7" id="KW-1133">Transmembrane helix</keyword>
<feature type="transmembrane region" description="Helical" evidence="7">
    <location>
        <begin position="103"/>
        <end position="127"/>
    </location>
</feature>
<feature type="transmembrane region" description="Helical" evidence="7">
    <location>
        <begin position="197"/>
        <end position="217"/>
    </location>
</feature>
<dbReference type="STRING" id="1121256.SAMN02746089_02762"/>
<dbReference type="Proteomes" id="UP000184088">
    <property type="component" value="Unassembled WGS sequence"/>
</dbReference>